<protein>
    <submittedName>
        <fullName evidence="2">Uncharacterized protein</fullName>
    </submittedName>
</protein>
<proteinExistence type="predicted"/>
<feature type="compositionally biased region" description="Basic and acidic residues" evidence="1">
    <location>
        <begin position="12"/>
        <end position="27"/>
    </location>
</feature>
<accession>A0A016A3V5</accession>
<evidence type="ECO:0000313" key="3">
    <source>
        <dbReference type="Proteomes" id="UP000022272"/>
    </source>
</evidence>
<evidence type="ECO:0000313" key="2">
    <source>
        <dbReference type="EMBL" id="EXZ41789.1"/>
    </source>
</evidence>
<sequence length="55" mass="6373">MLQRYDFAFSFDRSKPDETDKTAVETDKRSVETDGSIIYTVFDACIMNVDCQNRV</sequence>
<name>A0A016A3V5_BACFG</name>
<dbReference type="PATRIC" id="fig|1339280.3.peg.4859"/>
<dbReference type="AlphaFoldDB" id="A0A016A3V5"/>
<organism evidence="2 3">
    <name type="scientific">Bacteroides fragilis str. 2-F-2 #4</name>
    <dbReference type="NCBI Taxonomy" id="1339280"/>
    <lineage>
        <taxon>Bacteria</taxon>
        <taxon>Pseudomonadati</taxon>
        <taxon>Bacteroidota</taxon>
        <taxon>Bacteroidia</taxon>
        <taxon>Bacteroidales</taxon>
        <taxon>Bacteroidaceae</taxon>
        <taxon>Bacteroides</taxon>
    </lineage>
</organism>
<dbReference type="EMBL" id="JGDM01000183">
    <property type="protein sequence ID" value="EXZ41789.1"/>
    <property type="molecule type" value="Genomic_DNA"/>
</dbReference>
<evidence type="ECO:0000256" key="1">
    <source>
        <dbReference type="SAM" id="MobiDB-lite"/>
    </source>
</evidence>
<reference evidence="2 3" key="1">
    <citation type="submission" date="2014-02" db="EMBL/GenBank/DDBJ databases">
        <authorList>
            <person name="Sears C."/>
            <person name="Carroll K."/>
            <person name="Sack B.R."/>
            <person name="Qadri F."/>
            <person name="Myers L.L."/>
            <person name="Chung G.-T."/>
            <person name="Escheverria P."/>
            <person name="Fraser C.M."/>
            <person name="Sadzewicz L."/>
            <person name="Shefchek K.A."/>
            <person name="Tallon L."/>
            <person name="Das S.P."/>
            <person name="Daugherty S."/>
            <person name="Mongodin E.F."/>
        </authorList>
    </citation>
    <scope>NUCLEOTIDE SEQUENCE [LARGE SCALE GENOMIC DNA]</scope>
    <source>
        <strain evidence="2 3">2-F-2 #4</strain>
    </source>
</reference>
<feature type="region of interest" description="Disordered" evidence="1">
    <location>
        <begin position="1"/>
        <end position="27"/>
    </location>
</feature>
<comment type="caution">
    <text evidence="2">The sequence shown here is derived from an EMBL/GenBank/DDBJ whole genome shotgun (WGS) entry which is preliminary data.</text>
</comment>
<dbReference type="Proteomes" id="UP000022272">
    <property type="component" value="Unassembled WGS sequence"/>
</dbReference>
<gene>
    <name evidence="2" type="ORF">M076_5118</name>
</gene>